<sequence length="425" mass="48901">MKIETFDDYQQSVYTQTLEDGLKITLIPKKDFHSVFAALFVDAGAVDQQIVDEKGKKIIFPSGTAHFAEHKMFEKAEGDVSEIFSNYGAFSNAYTSQTQTVYYFQATEHINDSIRLLLKFVQKPYYTQASVDKEQGIIGQELAMYQDMPDWALSLGLMTNLYQNQPLSQDIGGQISTINQLSPELLYCFHHYFYQPNKLHLKITGPIDPKKMSKLIQDTQKELTRLPADFSRINLFDDRIPVIKQAVKIMPVSTPLLTAGIKGSKRLVDVTEAVILSFASDLLLDLYFSDSSNWYMRNYNQGILDEDFFAQVEISRYYHFINFTGRGKDQQLFEQIRLQLSRIMFDPKLEQEFEVQKQATLGELSMSLDQLENNILTTIDSFDINVNVFRIIADLKTLTFKKAVDLFHDYYDIESFSVFSVKPSD</sequence>
<name>A0AAJ1R9W3_9LACO</name>
<organism evidence="3 6">
    <name type="scientific">Oenococcus sicerae</name>
    <dbReference type="NCBI Taxonomy" id="2203724"/>
    <lineage>
        <taxon>Bacteria</taxon>
        <taxon>Bacillati</taxon>
        <taxon>Bacillota</taxon>
        <taxon>Bacilli</taxon>
        <taxon>Lactobacillales</taxon>
        <taxon>Lactobacillaceae</taxon>
        <taxon>Oenococcus</taxon>
    </lineage>
</organism>
<dbReference type="RefSeq" id="WP_128685135.1">
    <property type="nucleotide sequence ID" value="NZ_CP029684.2"/>
</dbReference>
<reference evidence="4 5" key="1">
    <citation type="journal article" date="2019" name="Syst. Appl. Microbiol.">
        <title>Oenococcus sicerae sp. nov., isolated from French cider.</title>
        <authorList>
            <person name="Cousin F.J."/>
            <person name="Le Guellec R."/>
            <person name="Chagnot C."/>
            <person name="Goux D."/>
            <person name="Dalmasso M."/>
            <person name="Laplace J.M."/>
            <person name="Cretenet M."/>
        </authorList>
    </citation>
    <scope>NUCLEOTIDE SEQUENCE [LARGE SCALE GENOMIC DNA]</scope>
    <source>
        <strain evidence="4 5">UCMA 15228</strain>
    </source>
</reference>
<accession>A0AAJ1R9W3</accession>
<dbReference type="EMBL" id="CP029684">
    <property type="protein sequence ID" value="QAS69218.1"/>
    <property type="molecule type" value="Genomic_DNA"/>
</dbReference>
<dbReference type="GO" id="GO:0046872">
    <property type="term" value="F:metal ion binding"/>
    <property type="evidence" value="ECO:0007669"/>
    <property type="project" value="InterPro"/>
</dbReference>
<dbReference type="PANTHER" id="PTHR11851">
    <property type="entry name" value="METALLOPROTEASE"/>
    <property type="match status" value="1"/>
</dbReference>
<dbReference type="InterPro" id="IPR007863">
    <property type="entry name" value="Peptidase_M16_C"/>
</dbReference>
<evidence type="ECO:0000313" key="6">
    <source>
        <dbReference type="Proteomes" id="UP001167919"/>
    </source>
</evidence>
<dbReference type="Pfam" id="PF05193">
    <property type="entry name" value="Peptidase_M16_C"/>
    <property type="match status" value="1"/>
</dbReference>
<dbReference type="Proteomes" id="UP001167919">
    <property type="component" value="Unassembled WGS sequence"/>
</dbReference>
<dbReference type="InterPro" id="IPR011765">
    <property type="entry name" value="Pept_M16_N"/>
</dbReference>
<dbReference type="Gene3D" id="3.30.830.10">
    <property type="entry name" value="Metalloenzyme, LuxS/M16 peptidase-like"/>
    <property type="match status" value="2"/>
</dbReference>
<keyword evidence="5" id="KW-1185">Reference proteome</keyword>
<dbReference type="InterPro" id="IPR050361">
    <property type="entry name" value="MPP/UQCRC_Complex"/>
</dbReference>
<proteinExistence type="predicted"/>
<gene>
    <name evidence="4" type="ORF">DLJ48_01105</name>
    <name evidence="3" type="ORF">EVC35_07160</name>
</gene>
<reference evidence="4" key="3">
    <citation type="submission" date="2020-01" db="EMBL/GenBank/DDBJ databases">
        <authorList>
            <person name="Cousin F.J."/>
            <person name="Le Guellec R."/>
            <person name="Cretenet M."/>
        </authorList>
    </citation>
    <scope>NUCLEOTIDE SEQUENCE</scope>
    <source>
        <strain evidence="4">UCMA 15228</strain>
    </source>
</reference>
<feature type="domain" description="Peptidase M16 N-terminal" evidence="1">
    <location>
        <begin position="62"/>
        <end position="171"/>
    </location>
</feature>
<dbReference type="SUPFAM" id="SSF63411">
    <property type="entry name" value="LuxS/MPP-like metallohydrolase"/>
    <property type="match status" value="2"/>
</dbReference>
<dbReference type="AlphaFoldDB" id="A0AAJ1R9W3"/>
<dbReference type="Proteomes" id="UP000286907">
    <property type="component" value="Chromosome"/>
</dbReference>
<reference evidence="3" key="2">
    <citation type="submission" date="2019-01" db="EMBL/GenBank/DDBJ databases">
        <title>Oenococcus sicerae UCMA17102.</title>
        <authorList>
            <person name="Cousin F.J."/>
            <person name="Le Guellec R."/>
            <person name="Cretenet M."/>
        </authorList>
    </citation>
    <scope>NUCLEOTIDE SEQUENCE</scope>
    <source>
        <strain evidence="3">UCMA17102</strain>
    </source>
</reference>
<dbReference type="Pfam" id="PF00675">
    <property type="entry name" value="Peptidase_M16"/>
    <property type="match status" value="1"/>
</dbReference>
<evidence type="ECO:0000259" key="1">
    <source>
        <dbReference type="Pfam" id="PF00675"/>
    </source>
</evidence>
<dbReference type="PANTHER" id="PTHR11851:SF134">
    <property type="entry name" value="ZINC-DEPENDENT PROTEASE"/>
    <property type="match status" value="1"/>
</dbReference>
<evidence type="ECO:0000313" key="4">
    <source>
        <dbReference type="EMBL" id="QAS69218.1"/>
    </source>
</evidence>
<evidence type="ECO:0000313" key="3">
    <source>
        <dbReference type="EMBL" id="MDN6900783.1"/>
    </source>
</evidence>
<dbReference type="NCBIfam" id="NF047421">
    <property type="entry name" value="YfmH_fam"/>
    <property type="match status" value="1"/>
</dbReference>
<protein>
    <submittedName>
        <fullName evidence="3">Insulinase family protein</fullName>
    </submittedName>
</protein>
<dbReference type="EMBL" id="SDWY01000003">
    <property type="protein sequence ID" value="MDN6900783.1"/>
    <property type="molecule type" value="Genomic_DNA"/>
</dbReference>
<evidence type="ECO:0000313" key="5">
    <source>
        <dbReference type="Proteomes" id="UP000286907"/>
    </source>
</evidence>
<feature type="domain" description="Peptidase M16 C-terminal" evidence="2">
    <location>
        <begin position="181"/>
        <end position="327"/>
    </location>
</feature>
<dbReference type="InterPro" id="IPR011249">
    <property type="entry name" value="Metalloenz_LuxS/M16"/>
</dbReference>
<evidence type="ECO:0000259" key="2">
    <source>
        <dbReference type="Pfam" id="PF05193"/>
    </source>
</evidence>